<evidence type="ECO:0000313" key="3">
    <source>
        <dbReference type="EMBL" id="GIH05502.1"/>
    </source>
</evidence>
<protein>
    <recommendedName>
        <fullName evidence="2">DUF7919 domain-containing protein</fullName>
    </recommendedName>
</protein>
<reference evidence="3" key="1">
    <citation type="submission" date="2021-01" db="EMBL/GenBank/DDBJ databases">
        <title>Whole genome shotgun sequence of Rhizocola hellebori NBRC 109834.</title>
        <authorList>
            <person name="Komaki H."/>
            <person name="Tamura T."/>
        </authorList>
    </citation>
    <scope>NUCLEOTIDE SEQUENCE</scope>
    <source>
        <strain evidence="3">NBRC 109834</strain>
    </source>
</reference>
<keyword evidence="1" id="KW-0812">Transmembrane</keyword>
<evidence type="ECO:0000313" key="4">
    <source>
        <dbReference type="Proteomes" id="UP000612899"/>
    </source>
</evidence>
<name>A0A8J3VGT4_9ACTN</name>
<evidence type="ECO:0000259" key="2">
    <source>
        <dbReference type="Pfam" id="PF25535"/>
    </source>
</evidence>
<evidence type="ECO:0000256" key="1">
    <source>
        <dbReference type="SAM" id="Phobius"/>
    </source>
</evidence>
<dbReference type="Proteomes" id="UP000612899">
    <property type="component" value="Unassembled WGS sequence"/>
</dbReference>
<comment type="caution">
    <text evidence="3">The sequence shown here is derived from an EMBL/GenBank/DDBJ whole genome shotgun (WGS) entry which is preliminary data.</text>
</comment>
<proteinExistence type="predicted"/>
<dbReference type="AlphaFoldDB" id="A0A8J3VGT4"/>
<keyword evidence="4" id="KW-1185">Reference proteome</keyword>
<keyword evidence="1" id="KW-0472">Membrane</keyword>
<organism evidence="3 4">
    <name type="scientific">Rhizocola hellebori</name>
    <dbReference type="NCBI Taxonomy" id="1392758"/>
    <lineage>
        <taxon>Bacteria</taxon>
        <taxon>Bacillati</taxon>
        <taxon>Actinomycetota</taxon>
        <taxon>Actinomycetes</taxon>
        <taxon>Micromonosporales</taxon>
        <taxon>Micromonosporaceae</taxon>
        <taxon>Rhizocola</taxon>
    </lineage>
</organism>
<dbReference type="InterPro" id="IPR057679">
    <property type="entry name" value="DUF7919"/>
</dbReference>
<keyword evidence="1" id="KW-1133">Transmembrane helix</keyword>
<dbReference type="Pfam" id="PF25535">
    <property type="entry name" value="DUF7919"/>
    <property type="match status" value="1"/>
</dbReference>
<feature type="transmembrane region" description="Helical" evidence="1">
    <location>
        <begin position="20"/>
        <end position="38"/>
    </location>
</feature>
<feature type="domain" description="DUF7919" evidence="2">
    <location>
        <begin position="1"/>
        <end position="130"/>
    </location>
</feature>
<sequence>MHFDDLSEYTYGERPKSCTGALAVGWLALSAPFVMGAISRAVMSRVKVLVENPINLTRGYHACEFCVDHLRNHKVDSRALVRQLRDLGALGNGEILVTGLDGVCYFSPVLVAHYMEVHEYCPPLEYCEAVVSMHLDAAVRPDERR</sequence>
<accession>A0A8J3VGT4</accession>
<dbReference type="EMBL" id="BONY01000019">
    <property type="protein sequence ID" value="GIH05502.1"/>
    <property type="molecule type" value="Genomic_DNA"/>
</dbReference>
<gene>
    <name evidence="3" type="ORF">Rhe02_35690</name>
</gene>